<feature type="compositionally biased region" description="Polar residues" evidence="1">
    <location>
        <begin position="43"/>
        <end position="58"/>
    </location>
</feature>
<evidence type="ECO:0000313" key="3">
    <source>
        <dbReference type="Proteomes" id="UP000076837"/>
    </source>
</evidence>
<dbReference type="PROSITE" id="PS01159">
    <property type="entry name" value="WW_DOMAIN_1"/>
    <property type="match status" value="1"/>
</dbReference>
<feature type="region of interest" description="Disordered" evidence="1">
    <location>
        <begin position="43"/>
        <end position="63"/>
    </location>
</feature>
<dbReference type="Gene3D" id="2.20.70.10">
    <property type="match status" value="1"/>
</dbReference>
<comment type="caution">
    <text evidence="2">The sequence shown here is derived from an EMBL/GenBank/DDBJ whole genome shotgun (WGS) entry which is preliminary data.</text>
</comment>
<dbReference type="InterPro" id="IPR001202">
    <property type="entry name" value="WW_dom"/>
</dbReference>
<reference evidence="2 3" key="1">
    <citation type="journal article" date="2016" name="Sci. Rep.">
        <title>Draft genome sequencing and secretome analysis of fungal phytopathogen Ascochyta rabiei provides insight into the necrotrophic effector repertoire.</title>
        <authorList>
            <person name="Verma S."/>
            <person name="Gazara R.K."/>
            <person name="Nizam S."/>
            <person name="Parween S."/>
            <person name="Chattopadhyay D."/>
            <person name="Verma P.K."/>
        </authorList>
    </citation>
    <scope>NUCLEOTIDE SEQUENCE [LARGE SCALE GENOMIC DNA]</scope>
    <source>
        <strain evidence="2 3">ArDII</strain>
    </source>
</reference>
<sequence length="186" mass="21115">MPLNSLRDAIGHVENALFIMKAKRHENQSDGMAYGNNYHQYHNSAPIIPQNSPPQHNYGQPPYCPPAGWSQHWDHSSQRHYYMDQATSRSQWEPPANQFHQPPRPTSAHQQRYSDEQVRGNSSGEHNRQHLRPHSNSNMSQVSRNGSPLPRAMSIPPGYSLDTKTGQLVSTMLPPAGHHSAPVKYW</sequence>
<evidence type="ECO:0000256" key="1">
    <source>
        <dbReference type="SAM" id="MobiDB-lite"/>
    </source>
</evidence>
<dbReference type="OrthoDB" id="2444812at2759"/>
<feature type="compositionally biased region" description="Polar residues" evidence="1">
    <location>
        <begin position="134"/>
        <end position="146"/>
    </location>
</feature>
<protein>
    <submittedName>
        <fullName evidence="2">Uncharacterized protein</fullName>
    </submittedName>
</protein>
<dbReference type="InterPro" id="IPR036020">
    <property type="entry name" value="WW_dom_sf"/>
</dbReference>
<name>A0A163GQH1_DIDRA</name>
<evidence type="ECO:0000313" key="2">
    <source>
        <dbReference type="EMBL" id="KZM24962.1"/>
    </source>
</evidence>
<accession>A0A163GQH1</accession>
<proteinExistence type="predicted"/>
<dbReference type="SMART" id="SM00456">
    <property type="entry name" value="WW"/>
    <property type="match status" value="1"/>
</dbReference>
<keyword evidence="3" id="KW-1185">Reference proteome</keyword>
<dbReference type="PROSITE" id="PS50020">
    <property type="entry name" value="WW_DOMAIN_2"/>
    <property type="match status" value="1"/>
</dbReference>
<dbReference type="Proteomes" id="UP000076837">
    <property type="component" value="Unassembled WGS sequence"/>
</dbReference>
<gene>
    <name evidence="2" type="ORF">ST47_g3901</name>
</gene>
<feature type="region of interest" description="Disordered" evidence="1">
    <location>
        <begin position="84"/>
        <end position="157"/>
    </location>
</feature>
<dbReference type="Pfam" id="PF00397">
    <property type="entry name" value="WW"/>
    <property type="match status" value="1"/>
</dbReference>
<dbReference type="AlphaFoldDB" id="A0A163GQH1"/>
<dbReference type="EMBL" id="JYNV01000146">
    <property type="protein sequence ID" value="KZM24962.1"/>
    <property type="molecule type" value="Genomic_DNA"/>
</dbReference>
<dbReference type="SUPFAM" id="SSF51045">
    <property type="entry name" value="WW domain"/>
    <property type="match status" value="1"/>
</dbReference>
<dbReference type="CDD" id="cd00201">
    <property type="entry name" value="WW"/>
    <property type="match status" value="1"/>
</dbReference>
<organism evidence="2 3">
    <name type="scientific">Didymella rabiei</name>
    <name type="common">Chickpea ascochyta blight fungus</name>
    <name type="synonym">Mycosphaerella rabiei</name>
    <dbReference type="NCBI Taxonomy" id="5454"/>
    <lineage>
        <taxon>Eukaryota</taxon>
        <taxon>Fungi</taxon>
        <taxon>Dikarya</taxon>
        <taxon>Ascomycota</taxon>
        <taxon>Pezizomycotina</taxon>
        <taxon>Dothideomycetes</taxon>
        <taxon>Pleosporomycetidae</taxon>
        <taxon>Pleosporales</taxon>
        <taxon>Pleosporineae</taxon>
        <taxon>Didymellaceae</taxon>
        <taxon>Ascochyta</taxon>
    </lineage>
</organism>